<evidence type="ECO:0000313" key="1">
    <source>
        <dbReference type="EMBL" id="NHE57958.1"/>
    </source>
</evidence>
<name>A0ABX0H855_9BACT</name>
<dbReference type="InterPro" id="IPR008767">
    <property type="entry name" value="Phage_SPP1_head-tail_adaptor"/>
</dbReference>
<evidence type="ECO:0000313" key="2">
    <source>
        <dbReference type="Proteomes" id="UP000649799"/>
    </source>
</evidence>
<dbReference type="Proteomes" id="UP000649799">
    <property type="component" value="Unassembled WGS sequence"/>
</dbReference>
<organism evidence="1 2">
    <name type="scientific">Cyclobacterium plantarum</name>
    <dbReference type="NCBI Taxonomy" id="2716263"/>
    <lineage>
        <taxon>Bacteria</taxon>
        <taxon>Pseudomonadati</taxon>
        <taxon>Bacteroidota</taxon>
        <taxon>Cytophagia</taxon>
        <taxon>Cytophagales</taxon>
        <taxon>Cyclobacteriaceae</taxon>
        <taxon>Cyclobacterium</taxon>
    </lineage>
</organism>
<dbReference type="RefSeq" id="WP_166147894.1">
    <property type="nucleotide sequence ID" value="NZ_JAANYN010000005.1"/>
</dbReference>
<protein>
    <submittedName>
        <fullName evidence="1">Head-tail adaptor protein</fullName>
    </submittedName>
</protein>
<dbReference type="EMBL" id="JAANYN010000005">
    <property type="protein sequence ID" value="NHE57958.1"/>
    <property type="molecule type" value="Genomic_DNA"/>
</dbReference>
<keyword evidence="2" id="KW-1185">Reference proteome</keyword>
<accession>A0ABX0H855</accession>
<dbReference type="Pfam" id="PF05521">
    <property type="entry name" value="Phage_HCP"/>
    <property type="match status" value="1"/>
</dbReference>
<dbReference type="Gene3D" id="2.40.10.270">
    <property type="entry name" value="Bacteriophage SPP1 head-tail adaptor protein"/>
    <property type="match status" value="1"/>
</dbReference>
<dbReference type="InterPro" id="IPR038666">
    <property type="entry name" value="SSP1_head-tail_sf"/>
</dbReference>
<sequence>MIQLSDLRYKISIYYTQDSKGEFGQPLKVKQHYSDFFASKYDWQNREKYENSQLIESDIIIFTIYYDGNINTSYTIEFEGKEYNIKGVKEIGYREGLEITAQYKNNR</sequence>
<reference evidence="1 2" key="1">
    <citation type="submission" date="2020-03" db="EMBL/GenBank/DDBJ databases">
        <title>Cyclobacterium plantarum sp. nov., a marine bacterium isolated from a coastal-marine wetland.</title>
        <authorList>
            <person name="Sanchez-Porro C."/>
            <person name="Ventosa A."/>
            <person name="Amoozegar M."/>
        </authorList>
    </citation>
    <scope>NUCLEOTIDE SEQUENCE [LARGE SCALE GENOMIC DNA]</scope>
    <source>
        <strain evidence="1 2">GBPx2</strain>
    </source>
</reference>
<gene>
    <name evidence="1" type="ORF">G9Q97_14175</name>
</gene>
<proteinExistence type="predicted"/>
<comment type="caution">
    <text evidence="1">The sequence shown here is derived from an EMBL/GenBank/DDBJ whole genome shotgun (WGS) entry which is preliminary data.</text>
</comment>